<feature type="active site" evidence="5 6">
    <location>
        <position position="271"/>
    </location>
</feature>
<dbReference type="PROSITE" id="PS00139">
    <property type="entry name" value="THIOL_PROTEASE_CYS"/>
    <property type="match status" value="1"/>
</dbReference>
<gene>
    <name evidence="8" type="ORF">GDO86_009112</name>
</gene>
<dbReference type="FunFam" id="3.90.70.10:FF:000001">
    <property type="entry name" value="Calpain-1 catalytic subunit"/>
    <property type="match status" value="1"/>
</dbReference>
<dbReference type="AlphaFoldDB" id="A0A8T2JHP1"/>
<feature type="active site" evidence="5 6">
    <location>
        <position position="94"/>
    </location>
</feature>
<dbReference type="Gene3D" id="3.90.70.10">
    <property type="entry name" value="Cysteine proteinases"/>
    <property type="match status" value="1"/>
</dbReference>
<evidence type="ECO:0000259" key="7">
    <source>
        <dbReference type="PROSITE" id="PS50203"/>
    </source>
</evidence>
<dbReference type="InterPro" id="IPR038765">
    <property type="entry name" value="Papain-like_cys_pep_sf"/>
</dbReference>
<dbReference type="Pfam" id="PF00648">
    <property type="entry name" value="Peptidase_C2"/>
    <property type="match status" value="1"/>
</dbReference>
<keyword evidence="3 6" id="KW-0378">Hydrolase</keyword>
<dbReference type="Proteomes" id="UP000812440">
    <property type="component" value="Chromosome 5"/>
</dbReference>
<dbReference type="Gene3D" id="2.60.120.380">
    <property type="match status" value="1"/>
</dbReference>
<dbReference type="GO" id="GO:0006508">
    <property type="term" value="P:proteolysis"/>
    <property type="evidence" value="ECO:0007669"/>
    <property type="project" value="UniProtKB-KW"/>
</dbReference>
<sequence length="484" mass="54136">MALDIGTNSEPKKHLGQDYEQLKEQCLASSSLFEDEAFPACQQSLGTDPKKLGPDTETAQGIVWLRPSEICTSPEFITKGASRFDICQQGLGDCWFLCSIGSLTLSEEHLYQVVPKDQSFQEGYAGIFHYKFWQQGEWVDVVVDDKLPTKNGQLVFVCSSQSNEFWSPLLEKAYAKLKGSYEKLDGGVPIEALEDFTGGICEIIFLNEAPSDLFKTVRRSVRAQSLLTCSSKGEGEQNTADNVVTGHGYSITGAEEVTYHGNKEQLIRVRNPWGNTEWTGAWSDSAPEWDEIDPAVKDALLVQREDGEVWMPFSELIKNYSELQICNISSTSGSSQDGHQWTLDQIEGTFISGSSVEVFMDNPQFRFTLEVPDDDQDGVEDEPLCTVIVSLIMKLTEEQDVIVNDFDIYKAQWSSDIELEELKCVSQSTAYKRESGISRRFRLPIGEYVMAPNTPENGEDAEFYLRVFSARKSGVDDTAITFDA</sequence>
<dbReference type="CDD" id="cd00044">
    <property type="entry name" value="CysPc"/>
    <property type="match status" value="1"/>
</dbReference>
<evidence type="ECO:0000256" key="5">
    <source>
        <dbReference type="PIRSR" id="PIRSR622684-1"/>
    </source>
</evidence>
<comment type="caution">
    <text evidence="8">The sequence shown here is derived from an EMBL/GenBank/DDBJ whole genome shotgun (WGS) entry which is preliminary data.</text>
</comment>
<dbReference type="PANTHER" id="PTHR10183:SF431">
    <property type="entry name" value="CALPAIN-8-LIKE ISOFORM X1"/>
    <property type="match status" value="1"/>
</dbReference>
<dbReference type="PANTHER" id="PTHR10183">
    <property type="entry name" value="CALPAIN"/>
    <property type="match status" value="1"/>
</dbReference>
<dbReference type="GO" id="GO:0004198">
    <property type="term" value="F:calcium-dependent cysteine-type endopeptidase activity"/>
    <property type="evidence" value="ECO:0007669"/>
    <property type="project" value="InterPro"/>
</dbReference>
<dbReference type="SMART" id="SM00230">
    <property type="entry name" value="CysPc"/>
    <property type="match status" value="1"/>
</dbReference>
<dbReference type="InterPro" id="IPR022684">
    <property type="entry name" value="Calpain_cysteine_protease"/>
</dbReference>
<organism evidence="8 9">
    <name type="scientific">Hymenochirus boettgeri</name>
    <name type="common">Congo dwarf clawed frog</name>
    <dbReference type="NCBI Taxonomy" id="247094"/>
    <lineage>
        <taxon>Eukaryota</taxon>
        <taxon>Metazoa</taxon>
        <taxon>Chordata</taxon>
        <taxon>Craniata</taxon>
        <taxon>Vertebrata</taxon>
        <taxon>Euteleostomi</taxon>
        <taxon>Amphibia</taxon>
        <taxon>Batrachia</taxon>
        <taxon>Anura</taxon>
        <taxon>Pipoidea</taxon>
        <taxon>Pipidae</taxon>
        <taxon>Pipinae</taxon>
        <taxon>Hymenochirus</taxon>
    </lineage>
</organism>
<dbReference type="InterPro" id="IPR022682">
    <property type="entry name" value="Calpain_domain_III"/>
</dbReference>
<protein>
    <recommendedName>
        <fullName evidence="7">Calpain catalytic domain-containing protein</fullName>
    </recommendedName>
</protein>
<dbReference type="OrthoDB" id="424753at2759"/>
<dbReference type="InterPro" id="IPR022683">
    <property type="entry name" value="Calpain_III"/>
</dbReference>
<accession>A0A8T2JHP1</accession>
<dbReference type="GO" id="GO:0005737">
    <property type="term" value="C:cytoplasm"/>
    <property type="evidence" value="ECO:0007669"/>
    <property type="project" value="TreeGrafter"/>
</dbReference>
<evidence type="ECO:0000313" key="9">
    <source>
        <dbReference type="Proteomes" id="UP000812440"/>
    </source>
</evidence>
<comment type="similarity">
    <text evidence="1">Belongs to the peptidase C2 family.</text>
</comment>
<keyword evidence="9" id="KW-1185">Reference proteome</keyword>
<dbReference type="InterPro" id="IPR036213">
    <property type="entry name" value="Calpain_III_sf"/>
</dbReference>
<dbReference type="SMART" id="SM00720">
    <property type="entry name" value="calpain_III"/>
    <property type="match status" value="1"/>
</dbReference>
<keyword evidence="2 6" id="KW-0645">Protease</keyword>
<dbReference type="SUPFAM" id="SSF54001">
    <property type="entry name" value="Cysteine proteinases"/>
    <property type="match status" value="1"/>
</dbReference>
<dbReference type="PRINTS" id="PR00704">
    <property type="entry name" value="CALPAIN"/>
</dbReference>
<dbReference type="SUPFAM" id="SSF49758">
    <property type="entry name" value="Calpain large subunit, middle domain (domain III)"/>
    <property type="match status" value="1"/>
</dbReference>
<name>A0A8T2JHP1_9PIPI</name>
<evidence type="ECO:0000256" key="1">
    <source>
        <dbReference type="ARBA" id="ARBA00007623"/>
    </source>
</evidence>
<evidence type="ECO:0000256" key="4">
    <source>
        <dbReference type="ARBA" id="ARBA00022807"/>
    </source>
</evidence>
<keyword evidence="4 6" id="KW-0788">Thiol protease</keyword>
<evidence type="ECO:0000256" key="3">
    <source>
        <dbReference type="ARBA" id="ARBA00022801"/>
    </source>
</evidence>
<dbReference type="InterPro" id="IPR000169">
    <property type="entry name" value="Pept_cys_AS"/>
</dbReference>
<evidence type="ECO:0000256" key="6">
    <source>
        <dbReference type="PROSITE-ProRule" id="PRU00239"/>
    </source>
</evidence>
<dbReference type="PROSITE" id="PS50203">
    <property type="entry name" value="CALPAIN_CAT"/>
    <property type="match status" value="1"/>
</dbReference>
<feature type="active site" evidence="5 6">
    <location>
        <position position="247"/>
    </location>
</feature>
<proteinExistence type="inferred from homology"/>
<dbReference type="InterPro" id="IPR001300">
    <property type="entry name" value="Peptidase_C2_calpain_cat"/>
</dbReference>
<evidence type="ECO:0000256" key="2">
    <source>
        <dbReference type="ARBA" id="ARBA00022670"/>
    </source>
</evidence>
<evidence type="ECO:0000313" key="8">
    <source>
        <dbReference type="EMBL" id="KAG8443802.1"/>
    </source>
</evidence>
<reference evidence="8" key="1">
    <citation type="thesis" date="2020" institute="ProQuest LLC" country="789 East Eisenhower Parkway, Ann Arbor, MI, USA">
        <title>Comparative Genomics and Chromosome Evolution.</title>
        <authorList>
            <person name="Mudd A.B."/>
        </authorList>
    </citation>
    <scope>NUCLEOTIDE SEQUENCE</scope>
    <source>
        <strain evidence="8">Female2</strain>
        <tissue evidence="8">Blood</tissue>
    </source>
</reference>
<dbReference type="EMBL" id="JAACNH010000004">
    <property type="protein sequence ID" value="KAG8443802.1"/>
    <property type="molecule type" value="Genomic_DNA"/>
</dbReference>
<feature type="domain" description="Calpain catalytic" evidence="7">
    <location>
        <begin position="32"/>
        <end position="329"/>
    </location>
</feature>
<dbReference type="Pfam" id="PF01067">
    <property type="entry name" value="Calpain_III"/>
    <property type="match status" value="1"/>
</dbReference>